<name>A0A0M0LBR6_9BACI</name>
<reference evidence="3" key="1">
    <citation type="submission" date="2015-08" db="EMBL/GenBank/DDBJ databases">
        <title>Fjat-14210 dsm16467.</title>
        <authorList>
            <person name="Liu B."/>
            <person name="Wang J."/>
            <person name="Zhu Y."/>
            <person name="Liu G."/>
            <person name="Chen Q."/>
            <person name="Chen Z."/>
            <person name="Lan J."/>
            <person name="Che J."/>
            <person name="Ge C."/>
            <person name="Shi H."/>
            <person name="Pan Z."/>
            <person name="Liu X."/>
        </authorList>
    </citation>
    <scope>NUCLEOTIDE SEQUENCE [LARGE SCALE GENOMIC DNA]</scope>
    <source>
        <strain evidence="3">DSM 16467</strain>
    </source>
</reference>
<accession>A0A0M0LBR6</accession>
<dbReference type="AlphaFoldDB" id="A0A0M0LBR6"/>
<feature type="region of interest" description="Disordered" evidence="1">
    <location>
        <begin position="20"/>
        <end position="49"/>
    </location>
</feature>
<dbReference type="PATRIC" id="fig|284581.3.peg.185"/>
<evidence type="ECO:0000313" key="2">
    <source>
        <dbReference type="EMBL" id="KOO48520.1"/>
    </source>
</evidence>
<dbReference type="EMBL" id="LILC01000005">
    <property type="protein sequence ID" value="KOO48520.1"/>
    <property type="molecule type" value="Genomic_DNA"/>
</dbReference>
<keyword evidence="3" id="KW-1185">Reference proteome</keyword>
<gene>
    <name evidence="2" type="ORF">AMD01_04650</name>
</gene>
<sequence length="59" mass="6804">MLRKWKTVFYKRLHKQKSALHKKCSQTNATPDPKALTQKGLHKRKGATRKGGPLTLMLF</sequence>
<comment type="caution">
    <text evidence="2">The sequence shown here is derived from an EMBL/GenBank/DDBJ whole genome shotgun (WGS) entry which is preliminary data.</text>
</comment>
<evidence type="ECO:0000256" key="1">
    <source>
        <dbReference type="SAM" id="MobiDB-lite"/>
    </source>
</evidence>
<dbReference type="Proteomes" id="UP000037558">
    <property type="component" value="Unassembled WGS sequence"/>
</dbReference>
<proteinExistence type="predicted"/>
<organism evidence="2 3">
    <name type="scientific">Priestia koreensis</name>
    <dbReference type="NCBI Taxonomy" id="284581"/>
    <lineage>
        <taxon>Bacteria</taxon>
        <taxon>Bacillati</taxon>
        <taxon>Bacillota</taxon>
        <taxon>Bacilli</taxon>
        <taxon>Bacillales</taxon>
        <taxon>Bacillaceae</taxon>
        <taxon>Priestia</taxon>
    </lineage>
</organism>
<protein>
    <submittedName>
        <fullName evidence="2">Uncharacterized protein</fullName>
    </submittedName>
</protein>
<evidence type="ECO:0000313" key="3">
    <source>
        <dbReference type="Proteomes" id="UP000037558"/>
    </source>
</evidence>